<dbReference type="Gene3D" id="3.30.70.3460">
    <property type="match status" value="2"/>
</dbReference>
<sequence>MKDEILSRIQKKFPLVAKPFAVIADELGISEDEVLNILKEEKKNKIIRQTSAIFDTKRLGYKSSLVAFKVKPELINSAVKIINSHPGISHNYERNHDFNIWFTLAVAPDSKFGLEKTLEVLAKLTNADDYIMLPTLKLFKINVKLNTTGKDEKKEEVKKVVHKDIELTPLHHDIIRMAQYDIEITGEPFKNIVDQLNISYDRFFEVLQELQDAGIMRRFASILNHRKAGFNANAMVVWDVDEGKKGEDIGEKAAAFSAVSHCYLRPKYQNWPYNLFTMVHGKTTDETNSIIEEMSKEIENRSYMPLYSSREFKKVRIEYFTPAFEAWEEKYK</sequence>
<dbReference type="Pfam" id="PF17805">
    <property type="entry name" value="AsnC_trans_reg2"/>
    <property type="match status" value="2"/>
</dbReference>
<dbReference type="Proteomes" id="UP000326944">
    <property type="component" value="Chromosome"/>
</dbReference>
<evidence type="ECO:0000256" key="2">
    <source>
        <dbReference type="ARBA" id="ARBA00023444"/>
    </source>
</evidence>
<dbReference type="EC" id="4.1.1.111" evidence="4"/>
<dbReference type="EMBL" id="CP043617">
    <property type="protein sequence ID" value="QFR48495.1"/>
    <property type="molecule type" value="Genomic_DNA"/>
</dbReference>
<dbReference type="PANTHER" id="PTHR43413">
    <property type="entry name" value="TRANSCRIPTIONAL REGULATOR, ASNC FAMILY"/>
    <property type="match status" value="1"/>
</dbReference>
<feature type="domain" description="Siroheme decarboxylase NirL-like HTH" evidence="7">
    <location>
        <begin position="173"/>
        <end position="217"/>
    </location>
</feature>
<feature type="domain" description="Siroheme decarboxylase NirL-like HTH" evidence="7">
    <location>
        <begin position="4"/>
        <end position="48"/>
    </location>
</feature>
<dbReference type="InterPro" id="IPR053953">
    <property type="entry name" value="NirdL-like_HTH"/>
</dbReference>
<feature type="domain" description="Siroheme decarboxylase AsnC-like ligand binding" evidence="6">
    <location>
        <begin position="227"/>
        <end position="313"/>
    </location>
</feature>
<dbReference type="InterPro" id="IPR040523">
    <property type="entry name" value="AsnC_trans_reg2"/>
</dbReference>
<evidence type="ECO:0000313" key="8">
    <source>
        <dbReference type="EMBL" id="QFR48495.1"/>
    </source>
</evidence>
<feature type="domain" description="Siroheme decarboxylase AsnC-like ligand binding" evidence="6">
    <location>
        <begin position="58"/>
        <end position="140"/>
    </location>
</feature>
<dbReference type="OrthoDB" id="9806536at2"/>
<protein>
    <recommendedName>
        <fullName evidence="4">siroheme decarboxylase</fullName>
        <ecNumber evidence="4">4.1.1.111</ecNumber>
    </recommendedName>
</protein>
<dbReference type="PANTHER" id="PTHR43413:SF1">
    <property type="entry name" value="SIROHEME DECARBOXYLASE NIRL SUBUNIT"/>
    <property type="match status" value="1"/>
</dbReference>
<evidence type="ECO:0000256" key="1">
    <source>
        <dbReference type="ARBA" id="ARBA00023239"/>
    </source>
</evidence>
<evidence type="ECO:0000256" key="4">
    <source>
        <dbReference type="ARBA" id="ARBA00023471"/>
    </source>
</evidence>
<organism evidence="8 9">
    <name type="scientific">Sulfurimonas lithotrophica</name>
    <dbReference type="NCBI Taxonomy" id="2590022"/>
    <lineage>
        <taxon>Bacteria</taxon>
        <taxon>Pseudomonadati</taxon>
        <taxon>Campylobacterota</taxon>
        <taxon>Epsilonproteobacteria</taxon>
        <taxon>Campylobacterales</taxon>
        <taxon>Sulfurimonadaceae</taxon>
        <taxon>Sulfurimonas</taxon>
    </lineage>
</organism>
<dbReference type="GO" id="GO:0016829">
    <property type="term" value="F:lyase activity"/>
    <property type="evidence" value="ECO:0007669"/>
    <property type="project" value="UniProtKB-KW"/>
</dbReference>
<dbReference type="KEGG" id="sulg:FJR48_01635"/>
<comment type="catalytic activity">
    <reaction evidence="5">
        <text>siroheme + 2 H(+) = 12,18-didecarboxysiroheme + 2 CO2</text>
        <dbReference type="Rhea" id="RHEA:19093"/>
        <dbReference type="ChEBI" id="CHEBI:15378"/>
        <dbReference type="ChEBI" id="CHEBI:16526"/>
        <dbReference type="ChEBI" id="CHEBI:60052"/>
        <dbReference type="ChEBI" id="CHEBI:140497"/>
        <dbReference type="EC" id="4.1.1.111"/>
    </reaction>
</comment>
<evidence type="ECO:0000256" key="3">
    <source>
        <dbReference type="ARBA" id="ARBA00023457"/>
    </source>
</evidence>
<dbReference type="RefSeq" id="WP_152306438.1">
    <property type="nucleotide sequence ID" value="NZ_CP043617.1"/>
</dbReference>
<comment type="similarity">
    <text evidence="3">Belongs to the Ahb/Nir family.</text>
</comment>
<dbReference type="AlphaFoldDB" id="A0A5P8NYI0"/>
<dbReference type="Pfam" id="PF22451">
    <property type="entry name" value="NirdL-like_HTH"/>
    <property type="match status" value="2"/>
</dbReference>
<keyword evidence="9" id="KW-1185">Reference proteome</keyword>
<proteinExistence type="inferred from homology"/>
<reference evidence="8 9" key="1">
    <citation type="submission" date="2019-09" db="EMBL/GenBank/DDBJ databases">
        <title>Sulfurimonas gotlandica sp. nov., a chemoautotrophic and psychrotolerant epsilonproteobacterium isolated from a pelagic redoxcline, and an emended description of the genus Sulfurimonas.</title>
        <authorList>
            <person name="Wang S."/>
            <person name="Jiang L."/>
            <person name="Shao S."/>
        </authorList>
    </citation>
    <scope>NUCLEOTIDE SEQUENCE [LARGE SCALE GENOMIC DNA]</scope>
    <source>
        <strain evidence="8 9">GYSZ_1</strain>
    </source>
</reference>
<comment type="pathway">
    <text evidence="2">Porphyrin-containing compound metabolism.</text>
</comment>
<name>A0A5P8NYI0_9BACT</name>
<evidence type="ECO:0000259" key="6">
    <source>
        <dbReference type="Pfam" id="PF17805"/>
    </source>
</evidence>
<evidence type="ECO:0000256" key="5">
    <source>
        <dbReference type="ARBA" id="ARBA00048470"/>
    </source>
</evidence>
<accession>A0A5P8NYI0</accession>
<keyword evidence="1" id="KW-0456">Lyase</keyword>
<evidence type="ECO:0000259" key="7">
    <source>
        <dbReference type="Pfam" id="PF22451"/>
    </source>
</evidence>
<evidence type="ECO:0000313" key="9">
    <source>
        <dbReference type="Proteomes" id="UP000326944"/>
    </source>
</evidence>
<gene>
    <name evidence="8" type="ORF">FJR48_01635</name>
</gene>
<dbReference type="InterPro" id="IPR050684">
    <property type="entry name" value="HTH-Siroheme_Decarb"/>
</dbReference>